<gene>
    <name evidence="3" type="ORF">Pmar_PMAR014708</name>
</gene>
<organism evidence="4">
    <name type="scientific">Perkinsus marinus (strain ATCC 50983 / TXsc)</name>
    <dbReference type="NCBI Taxonomy" id="423536"/>
    <lineage>
        <taxon>Eukaryota</taxon>
        <taxon>Sar</taxon>
        <taxon>Alveolata</taxon>
        <taxon>Perkinsozoa</taxon>
        <taxon>Perkinsea</taxon>
        <taxon>Perkinsida</taxon>
        <taxon>Perkinsidae</taxon>
        <taxon>Perkinsus</taxon>
    </lineage>
</organism>
<feature type="domain" description="HTH OST-type" evidence="2">
    <location>
        <begin position="485"/>
        <end position="524"/>
    </location>
</feature>
<dbReference type="AlphaFoldDB" id="C5LIT6"/>
<accession>C5LIT6</accession>
<keyword evidence="4" id="KW-1185">Reference proteome</keyword>
<evidence type="ECO:0000313" key="3">
    <source>
        <dbReference type="EMBL" id="EER03489.1"/>
    </source>
</evidence>
<feature type="region of interest" description="Disordered" evidence="1">
    <location>
        <begin position="407"/>
        <end position="461"/>
    </location>
</feature>
<dbReference type="InParanoid" id="C5LIT6"/>
<dbReference type="OrthoDB" id="283324at2759"/>
<dbReference type="Pfam" id="PF12872">
    <property type="entry name" value="OST-HTH"/>
    <property type="match status" value="1"/>
</dbReference>
<feature type="compositionally biased region" description="Polar residues" evidence="1">
    <location>
        <begin position="407"/>
        <end position="418"/>
    </location>
</feature>
<evidence type="ECO:0000259" key="2">
    <source>
        <dbReference type="Pfam" id="PF12872"/>
    </source>
</evidence>
<dbReference type="InterPro" id="IPR025605">
    <property type="entry name" value="OST-HTH/LOTUS_dom"/>
</dbReference>
<proteinExistence type="predicted"/>
<feature type="region of interest" description="Disordered" evidence="1">
    <location>
        <begin position="551"/>
        <end position="589"/>
    </location>
</feature>
<dbReference type="OMA" id="CEHYQIE"/>
<dbReference type="GeneID" id="9047727"/>
<feature type="region of interest" description="Disordered" evidence="1">
    <location>
        <begin position="1"/>
        <end position="26"/>
    </location>
</feature>
<reference evidence="3 4" key="1">
    <citation type="submission" date="2008-07" db="EMBL/GenBank/DDBJ databases">
        <authorList>
            <person name="El-Sayed N."/>
            <person name="Caler E."/>
            <person name="Inman J."/>
            <person name="Amedeo P."/>
            <person name="Hass B."/>
            <person name="Wortman J."/>
        </authorList>
    </citation>
    <scope>NUCLEOTIDE SEQUENCE [LARGE SCALE GENOMIC DNA]</scope>
    <source>
        <strain evidence="4">ATCC 50983 / TXsc</strain>
    </source>
</reference>
<evidence type="ECO:0000313" key="4">
    <source>
        <dbReference type="Proteomes" id="UP000007800"/>
    </source>
</evidence>
<sequence>MDTTPHSTQSQGLHPPNQPTTTTPTSTDVAHLQAEVDSLRRLIERAFPILEMNPLYCVPLKDPSTTQERHWLVSYSGHHSGGMIHSWIPYAFEAAYRDANLLPTESELIRYAVSHRLADPGQARRELHESHQETSSGVLTRCLELHNPNISTIEGNIPNDQGMELEHSTKLYLPVCSLLCVEQIIVSVRYLLTEHIYPSIGNISICLHVAFSLRHITTNDILTCAKFGVEDGRLIVSGDVILLPHHQLSSQSSTNGDATNTKTVFTCYPQKYMQSDDLHVLHTVDDQLLESVNSFYHMAKETTVAAEEEESSPFRLALLAKKSSHDASMSAAPMGLLIWLLQRCIARDTASVDHTATTTPLLLYHMPRCPLWPECCGQQYGDGTSKQTRARIELRALGELNQTSVVNARPSVDSSNASAGEGALSIPSPSPAATARSKVAEAPGSVPKHDADVPQHGDDDDSSLAREQLLFIHCFKNELLAGQGILVNQVNNLCKVRCGRTVRYREFGFGKLRDFLEDIKGLQVVGEKFQMTIRLTDVFEFDLFIREANARKSGGGGHHTSTASLGLNKTHERDGKEDSMVKGEFDKDDDDDEEAELKHLTLPQLIPEDVIDKLRYMFSCEHYQIEASVFVSLFKNRYFASDPMVYERLGYKRMRDFLGAVPQVHKQGTKAESKYVWVENSAPLRLSQLGVPSIGGHSGGSNGNATAIDFLHSTSSQSSTSISNGDTLQGAGLSFSLDDITQKNIASIEDILNQASTGGVHIAVADLLTGICGGASNGLEKLIGFSPAGVNIYKLIHPDDRVSVRLRIDEAMAMGLNSVDLSTFRLRSSSSTTTPSNNTITVSGNASWLIGNVWTISLVSVS</sequence>
<name>C5LIT6_PERM5</name>
<dbReference type="RefSeq" id="XP_002771673.1">
    <property type="nucleotide sequence ID" value="XM_002771627.1"/>
</dbReference>
<feature type="compositionally biased region" description="Basic and acidic residues" evidence="1">
    <location>
        <begin position="569"/>
        <end position="585"/>
    </location>
</feature>
<dbReference type="Proteomes" id="UP000007800">
    <property type="component" value="Unassembled WGS sequence"/>
</dbReference>
<dbReference type="EMBL" id="GG682243">
    <property type="protein sequence ID" value="EER03489.1"/>
    <property type="molecule type" value="Genomic_DNA"/>
</dbReference>
<feature type="compositionally biased region" description="Basic and acidic residues" evidence="1">
    <location>
        <begin position="447"/>
        <end position="457"/>
    </location>
</feature>
<protein>
    <recommendedName>
        <fullName evidence="2">HTH OST-type domain-containing protein</fullName>
    </recommendedName>
</protein>
<feature type="compositionally biased region" description="Polar residues" evidence="1">
    <location>
        <begin position="1"/>
        <end position="12"/>
    </location>
</feature>
<evidence type="ECO:0000256" key="1">
    <source>
        <dbReference type="SAM" id="MobiDB-lite"/>
    </source>
</evidence>